<gene>
    <name evidence="2" type="ORF">DFA_01461</name>
</gene>
<feature type="region of interest" description="Disordered" evidence="1">
    <location>
        <begin position="409"/>
        <end position="430"/>
    </location>
</feature>
<sequence length="529" mass="61685">MICVRRNINISTTTQQQQQQQRRRGRRMLTVQKTLVSIGRLVATNTAAAATATGSVGVARYSSKKKSKDPAENNEHLMSKLHAKIDPTFLDFRDDEELAHDFGEDVEGDLLEEYKDEELAYDADEEIEDFRDIDDFDQHDTPDDAPLNMRKTKRQNLLFGDKDFDEQALDGLDENEFDEDALDREYERDEDDEEYDRPVEMDDFYNDDETNQYFEGEDAMEKEALQEDDDGMKNKRFHDLLAEVEEGDAEEDAEEQDAHEEQMRKYRDIIGPVVNDPDVRGVRVLYNAYRLALDDPRPLDPVIKMNIYDAYMEDPVYYNPYQLSKIYHIHPNRIAAIIRFQQIYLKEVEAGEEVFDDLEIAMTGYFGTREEDEYLGQFEADERKMQKYWLLNGKENMFSIVPKKGKRVDPIHERPENVPPSFPEKPVYFRGPTLEKPKRKNLIFIDKSRNPFTGYAQADPLILISAIDGSLRTPSTEERSKILEKHTSSQKDRSPHALLKLPLNYKDHDAYHKGKKNKEEESTTTEEQL</sequence>
<dbReference type="EMBL" id="GL883010">
    <property type="protein sequence ID" value="EGG21575.1"/>
    <property type="molecule type" value="Genomic_DNA"/>
</dbReference>
<protein>
    <submittedName>
        <fullName evidence="2">Uncharacterized protein</fullName>
    </submittedName>
</protein>
<evidence type="ECO:0000256" key="1">
    <source>
        <dbReference type="SAM" id="MobiDB-lite"/>
    </source>
</evidence>
<keyword evidence="3" id="KW-1185">Reference proteome</keyword>
<evidence type="ECO:0000313" key="2">
    <source>
        <dbReference type="EMBL" id="EGG21575.1"/>
    </source>
</evidence>
<reference evidence="3" key="1">
    <citation type="journal article" date="2011" name="Genome Res.">
        <title>Phylogeny-wide analysis of social amoeba genomes highlights ancient origins for complex intercellular communication.</title>
        <authorList>
            <person name="Heidel A.J."/>
            <person name="Lawal H.M."/>
            <person name="Felder M."/>
            <person name="Schilde C."/>
            <person name="Helps N.R."/>
            <person name="Tunggal B."/>
            <person name="Rivero F."/>
            <person name="John U."/>
            <person name="Schleicher M."/>
            <person name="Eichinger L."/>
            <person name="Platzer M."/>
            <person name="Noegel A.A."/>
            <person name="Schaap P."/>
            <person name="Gloeckner G."/>
        </authorList>
    </citation>
    <scope>NUCLEOTIDE SEQUENCE [LARGE SCALE GENOMIC DNA]</scope>
    <source>
        <strain evidence="3">SH3</strain>
    </source>
</reference>
<dbReference type="AlphaFoldDB" id="F4PSU7"/>
<dbReference type="RefSeq" id="XP_004359425.1">
    <property type="nucleotide sequence ID" value="XM_004359368.1"/>
</dbReference>
<accession>F4PSU7</accession>
<feature type="compositionally biased region" description="Basic and acidic residues" evidence="1">
    <location>
        <begin position="475"/>
        <end position="495"/>
    </location>
</feature>
<name>F4PSU7_CACFS</name>
<proteinExistence type="predicted"/>
<dbReference type="GeneID" id="14873126"/>
<evidence type="ECO:0000313" key="3">
    <source>
        <dbReference type="Proteomes" id="UP000007797"/>
    </source>
</evidence>
<feature type="compositionally biased region" description="Basic and acidic residues" evidence="1">
    <location>
        <begin position="505"/>
        <end position="521"/>
    </location>
</feature>
<feature type="region of interest" description="Disordered" evidence="1">
    <location>
        <begin position="473"/>
        <end position="529"/>
    </location>
</feature>
<dbReference type="Proteomes" id="UP000007797">
    <property type="component" value="Unassembled WGS sequence"/>
</dbReference>
<organism evidence="2 3">
    <name type="scientific">Cavenderia fasciculata</name>
    <name type="common">Slime mold</name>
    <name type="synonym">Dictyostelium fasciculatum</name>
    <dbReference type="NCBI Taxonomy" id="261658"/>
    <lineage>
        <taxon>Eukaryota</taxon>
        <taxon>Amoebozoa</taxon>
        <taxon>Evosea</taxon>
        <taxon>Eumycetozoa</taxon>
        <taxon>Dictyostelia</taxon>
        <taxon>Acytosteliales</taxon>
        <taxon>Cavenderiaceae</taxon>
        <taxon>Cavenderia</taxon>
    </lineage>
</organism>
<dbReference type="OrthoDB" id="20126at2759"/>
<feature type="region of interest" description="Disordered" evidence="1">
    <location>
        <begin position="165"/>
        <end position="195"/>
    </location>
</feature>
<dbReference type="KEGG" id="dfa:DFA_01461"/>